<evidence type="ECO:0000313" key="2">
    <source>
        <dbReference type="Proteomes" id="UP000774326"/>
    </source>
</evidence>
<keyword evidence="2" id="KW-1185">Reference proteome</keyword>
<sequence>MGGQVIVLPVTNTENLSTDDIVWFEALNHLELVPLCGSNVLDSNDTSEVLPGLIEPVIDDGEELAIGSTGDVGDSGAVHTYSGVLDDVSRVLNSDDLHVSLLQRDLEDFHKHGVVFFRKMICRCRCLCG</sequence>
<dbReference type="EMBL" id="JAEUBG010003517">
    <property type="protein sequence ID" value="KAH3682658.1"/>
    <property type="molecule type" value="Genomic_DNA"/>
</dbReference>
<comment type="caution">
    <text evidence="1">The sequence shown here is derived from an EMBL/GenBank/DDBJ whole genome shotgun (WGS) entry which is preliminary data.</text>
</comment>
<proteinExistence type="predicted"/>
<organism evidence="1 2">
    <name type="scientific">Wickerhamomyces pijperi</name>
    <name type="common">Yeast</name>
    <name type="synonym">Pichia pijperi</name>
    <dbReference type="NCBI Taxonomy" id="599730"/>
    <lineage>
        <taxon>Eukaryota</taxon>
        <taxon>Fungi</taxon>
        <taxon>Dikarya</taxon>
        <taxon>Ascomycota</taxon>
        <taxon>Saccharomycotina</taxon>
        <taxon>Saccharomycetes</taxon>
        <taxon>Phaffomycetales</taxon>
        <taxon>Wickerhamomycetaceae</taxon>
        <taxon>Wickerhamomyces</taxon>
    </lineage>
</organism>
<name>A0A9P8Q291_WICPI</name>
<gene>
    <name evidence="1" type="ORF">WICPIJ_006372</name>
</gene>
<dbReference type="Proteomes" id="UP000774326">
    <property type="component" value="Unassembled WGS sequence"/>
</dbReference>
<dbReference type="AlphaFoldDB" id="A0A9P8Q291"/>
<accession>A0A9P8Q291</accession>
<reference evidence="1" key="1">
    <citation type="journal article" date="2021" name="Open Biol.">
        <title>Shared evolutionary footprints suggest mitochondrial oxidative damage underlies multiple complex I losses in fungi.</title>
        <authorList>
            <person name="Schikora-Tamarit M.A."/>
            <person name="Marcet-Houben M."/>
            <person name="Nosek J."/>
            <person name="Gabaldon T."/>
        </authorList>
    </citation>
    <scope>NUCLEOTIDE SEQUENCE</scope>
    <source>
        <strain evidence="1">CBS2887</strain>
    </source>
</reference>
<reference evidence="1" key="2">
    <citation type="submission" date="2021-01" db="EMBL/GenBank/DDBJ databases">
        <authorList>
            <person name="Schikora-Tamarit M.A."/>
        </authorList>
    </citation>
    <scope>NUCLEOTIDE SEQUENCE</scope>
    <source>
        <strain evidence="1">CBS2887</strain>
    </source>
</reference>
<protein>
    <submittedName>
        <fullName evidence="1">Uncharacterized protein</fullName>
    </submittedName>
</protein>
<evidence type="ECO:0000313" key="1">
    <source>
        <dbReference type="EMBL" id="KAH3682658.1"/>
    </source>
</evidence>